<protein>
    <submittedName>
        <fullName evidence="1">Uncharacterized protein</fullName>
    </submittedName>
</protein>
<dbReference type="GeneID" id="87902837"/>
<dbReference type="RefSeq" id="XP_062747078.1">
    <property type="nucleotide sequence ID" value="XM_062883273.1"/>
</dbReference>
<evidence type="ECO:0000313" key="1">
    <source>
        <dbReference type="EMBL" id="KAK4658106.1"/>
    </source>
</evidence>
<evidence type="ECO:0000313" key="2">
    <source>
        <dbReference type="Proteomes" id="UP001323405"/>
    </source>
</evidence>
<sequence>MLLANPIIRPASNKASSIGRNQDRLGDAIIFSLSTKYPLHSSSALHKNWHFHAPNCPSAELYPNQ</sequence>
<reference evidence="1 2" key="1">
    <citation type="journal article" date="2023" name="bioRxiv">
        <title>High-quality genome assemblies of four members of thePodospora anserinaspecies complex.</title>
        <authorList>
            <person name="Ament-Velasquez S.L."/>
            <person name="Vogan A.A."/>
            <person name="Wallerman O."/>
            <person name="Hartmann F."/>
            <person name="Gautier V."/>
            <person name="Silar P."/>
            <person name="Giraud T."/>
            <person name="Johannesson H."/>
        </authorList>
    </citation>
    <scope>NUCLEOTIDE SEQUENCE [LARGE SCALE GENOMIC DNA]</scope>
    <source>
        <strain evidence="1 2">CBS 415.72m</strain>
    </source>
</reference>
<dbReference type="Proteomes" id="UP001323405">
    <property type="component" value="Unassembled WGS sequence"/>
</dbReference>
<gene>
    <name evidence="1" type="ORF">QC762_0034910</name>
</gene>
<accession>A0ABR0GR19</accession>
<name>A0ABR0GR19_9PEZI</name>
<organism evidence="1 2">
    <name type="scientific">Podospora pseudocomata</name>
    <dbReference type="NCBI Taxonomy" id="2093779"/>
    <lineage>
        <taxon>Eukaryota</taxon>
        <taxon>Fungi</taxon>
        <taxon>Dikarya</taxon>
        <taxon>Ascomycota</taxon>
        <taxon>Pezizomycotina</taxon>
        <taxon>Sordariomycetes</taxon>
        <taxon>Sordariomycetidae</taxon>
        <taxon>Sordariales</taxon>
        <taxon>Podosporaceae</taxon>
        <taxon>Podospora</taxon>
    </lineage>
</organism>
<comment type="caution">
    <text evidence="1">The sequence shown here is derived from an EMBL/GenBank/DDBJ whole genome shotgun (WGS) entry which is preliminary data.</text>
</comment>
<keyword evidence="2" id="KW-1185">Reference proteome</keyword>
<proteinExistence type="predicted"/>
<dbReference type="EMBL" id="JAFFHA010000003">
    <property type="protein sequence ID" value="KAK4658106.1"/>
    <property type="molecule type" value="Genomic_DNA"/>
</dbReference>